<evidence type="ECO:0000259" key="1">
    <source>
        <dbReference type="PROSITE" id="PS51704"/>
    </source>
</evidence>
<dbReference type="SUPFAM" id="SSF51695">
    <property type="entry name" value="PLC-like phosphodiesterases"/>
    <property type="match status" value="1"/>
</dbReference>
<dbReference type="EMBL" id="JANCLU010000001">
    <property type="protein sequence ID" value="MCP8936896.1"/>
    <property type="molecule type" value="Genomic_DNA"/>
</dbReference>
<name>A0ABT1L753_9HYPH</name>
<protein>
    <recommendedName>
        <fullName evidence="1">GP-PDE domain-containing protein</fullName>
    </recommendedName>
</protein>
<dbReference type="InterPro" id="IPR017946">
    <property type="entry name" value="PLC-like_Pdiesterase_TIM-brl"/>
</dbReference>
<keyword evidence="3" id="KW-1185">Reference proteome</keyword>
<proteinExistence type="predicted"/>
<evidence type="ECO:0000313" key="2">
    <source>
        <dbReference type="EMBL" id="MCP8936896.1"/>
    </source>
</evidence>
<feature type="domain" description="GP-PDE" evidence="1">
    <location>
        <begin position="1"/>
        <end position="268"/>
    </location>
</feature>
<sequence length="273" mass="28767">MTARTPRLKWHMLRRRKSDPAFLRANLRAALAARAACEVDLVLTRDGHALCLHDLTLDAETTGSGPVAAATRAQVERLRQRAPDGTPLAEPPLFLDEVVDIVRASGVRVPALVQLDVKVPREALDAAAARRIGDTLGRDAALFVAGGCDWDAIRDLAEAAAGLAAGYDPLGTYPRGFDLDDAGFRSLGERTYATAPDAAIFYLEASLLLAGLARGVNVVPFVTRNGAMVDAWTVDADRPGLASVLARLVAAGCGQITSNDPDLLAPLLAEAAA</sequence>
<dbReference type="Proteomes" id="UP001205890">
    <property type="component" value="Unassembled WGS sequence"/>
</dbReference>
<dbReference type="Pfam" id="PF03009">
    <property type="entry name" value="GDPD"/>
    <property type="match status" value="1"/>
</dbReference>
<dbReference type="RefSeq" id="WP_254737264.1">
    <property type="nucleotide sequence ID" value="NZ_JANCLU010000001.1"/>
</dbReference>
<dbReference type="PROSITE" id="PS51704">
    <property type="entry name" value="GP_PDE"/>
    <property type="match status" value="1"/>
</dbReference>
<comment type="caution">
    <text evidence="2">The sequence shown here is derived from an EMBL/GenBank/DDBJ whole genome shotgun (WGS) entry which is preliminary data.</text>
</comment>
<evidence type="ECO:0000313" key="3">
    <source>
        <dbReference type="Proteomes" id="UP001205890"/>
    </source>
</evidence>
<dbReference type="InterPro" id="IPR030395">
    <property type="entry name" value="GP_PDE_dom"/>
</dbReference>
<accession>A0ABT1L753</accession>
<dbReference type="Gene3D" id="3.20.20.190">
    <property type="entry name" value="Phosphatidylinositol (PI) phosphodiesterase"/>
    <property type="match status" value="1"/>
</dbReference>
<organism evidence="2 3">
    <name type="scientific">Alsobacter ponti</name>
    <dbReference type="NCBI Taxonomy" id="2962936"/>
    <lineage>
        <taxon>Bacteria</taxon>
        <taxon>Pseudomonadati</taxon>
        <taxon>Pseudomonadota</taxon>
        <taxon>Alphaproteobacteria</taxon>
        <taxon>Hyphomicrobiales</taxon>
        <taxon>Alsobacteraceae</taxon>
        <taxon>Alsobacter</taxon>
    </lineage>
</organism>
<reference evidence="2 3" key="1">
    <citation type="submission" date="2022-07" db="EMBL/GenBank/DDBJ databases">
        <authorList>
            <person name="Li W.-J."/>
            <person name="Deng Q.-Q."/>
        </authorList>
    </citation>
    <scope>NUCLEOTIDE SEQUENCE [LARGE SCALE GENOMIC DNA]</scope>
    <source>
        <strain evidence="2 3">SYSU M60028</strain>
    </source>
</reference>
<gene>
    <name evidence="2" type="ORF">NK718_00060</name>
</gene>